<evidence type="ECO:0000313" key="9">
    <source>
        <dbReference type="EnsemblMetazoa" id="GBRI036614-PA"/>
    </source>
</evidence>
<evidence type="ECO:0000256" key="7">
    <source>
        <dbReference type="ARBA" id="ARBA00032808"/>
    </source>
</evidence>
<accession>A0A1A9WXV4</accession>
<dbReference type="SUPFAM" id="SSF53613">
    <property type="entry name" value="Ribokinase-like"/>
    <property type="match status" value="1"/>
</dbReference>
<evidence type="ECO:0000256" key="1">
    <source>
        <dbReference type="ARBA" id="ARBA00008805"/>
    </source>
</evidence>
<dbReference type="InterPro" id="IPR011611">
    <property type="entry name" value="PfkB_dom"/>
</dbReference>
<dbReference type="InterPro" id="IPR004625">
    <property type="entry name" value="PyrdxlKinase"/>
</dbReference>
<name>A0A1A9WXV4_9MUSC</name>
<evidence type="ECO:0000256" key="3">
    <source>
        <dbReference type="ARBA" id="ARBA00022679"/>
    </source>
</evidence>
<dbReference type="PANTHER" id="PTHR10534">
    <property type="entry name" value="PYRIDOXAL KINASE"/>
    <property type="match status" value="1"/>
</dbReference>
<evidence type="ECO:0000256" key="5">
    <source>
        <dbReference type="ARBA" id="ARBA00022777"/>
    </source>
</evidence>
<protein>
    <recommendedName>
        <fullName evidence="2">pyridoxal kinase</fullName>
        <ecNumber evidence="2">2.7.1.35</ecNumber>
    </recommendedName>
    <alternativeName>
        <fullName evidence="7">Pyridoxine kinase</fullName>
    </alternativeName>
</protein>
<dbReference type="STRING" id="37001.A0A1A9WXV4"/>
<evidence type="ECO:0000313" key="10">
    <source>
        <dbReference type="Proteomes" id="UP000091820"/>
    </source>
</evidence>
<keyword evidence="4" id="KW-0547">Nucleotide-binding</keyword>
<dbReference type="CDD" id="cd01173">
    <property type="entry name" value="pyridoxal_pyridoxamine_kinase"/>
    <property type="match status" value="1"/>
</dbReference>
<dbReference type="Proteomes" id="UP000091820">
    <property type="component" value="Unassembled WGS sequence"/>
</dbReference>
<dbReference type="Gene3D" id="3.40.1190.20">
    <property type="match status" value="1"/>
</dbReference>
<dbReference type="InterPro" id="IPR029056">
    <property type="entry name" value="Ribokinase-like"/>
</dbReference>
<evidence type="ECO:0000256" key="2">
    <source>
        <dbReference type="ARBA" id="ARBA00012104"/>
    </source>
</evidence>
<keyword evidence="6" id="KW-0067">ATP-binding</keyword>
<reference evidence="10" key="1">
    <citation type="submission" date="2014-03" db="EMBL/GenBank/DDBJ databases">
        <authorList>
            <person name="Aksoy S."/>
            <person name="Warren W."/>
            <person name="Wilson R.K."/>
        </authorList>
    </citation>
    <scope>NUCLEOTIDE SEQUENCE [LARGE SCALE GENOMIC DNA]</scope>
    <source>
        <strain evidence="10">IAEA</strain>
    </source>
</reference>
<dbReference type="GO" id="GO:0005829">
    <property type="term" value="C:cytosol"/>
    <property type="evidence" value="ECO:0007669"/>
    <property type="project" value="TreeGrafter"/>
</dbReference>
<dbReference type="AlphaFoldDB" id="A0A1A9WXV4"/>
<keyword evidence="10" id="KW-1185">Reference proteome</keyword>
<dbReference type="UniPathway" id="UPA01068">
    <property type="reaction ID" value="UER00298"/>
</dbReference>
<evidence type="ECO:0000259" key="8">
    <source>
        <dbReference type="Pfam" id="PF00294"/>
    </source>
</evidence>
<dbReference type="GO" id="GO:0008478">
    <property type="term" value="F:pyridoxal kinase activity"/>
    <property type="evidence" value="ECO:0007669"/>
    <property type="project" value="UniProtKB-EC"/>
</dbReference>
<evidence type="ECO:0000256" key="6">
    <source>
        <dbReference type="ARBA" id="ARBA00022840"/>
    </source>
</evidence>
<dbReference type="EnsemblMetazoa" id="GBRI036614-RA">
    <property type="protein sequence ID" value="GBRI036614-PA"/>
    <property type="gene ID" value="GBRI036614"/>
</dbReference>
<dbReference type="Pfam" id="PF00294">
    <property type="entry name" value="PfkB"/>
    <property type="match status" value="1"/>
</dbReference>
<keyword evidence="5" id="KW-0418">Kinase</keyword>
<dbReference type="PANTHER" id="PTHR10534:SF2">
    <property type="entry name" value="PYRIDOXAL KINASE"/>
    <property type="match status" value="1"/>
</dbReference>
<dbReference type="NCBIfam" id="TIGR00687">
    <property type="entry name" value="pyridox_kin"/>
    <property type="match status" value="1"/>
</dbReference>
<feature type="domain" description="Carbohydrate kinase PfkB" evidence="8">
    <location>
        <begin position="110"/>
        <end position="242"/>
    </location>
</feature>
<reference evidence="9" key="2">
    <citation type="submission" date="2020-05" db="UniProtKB">
        <authorList>
            <consortium name="EnsemblMetazoa"/>
        </authorList>
    </citation>
    <scope>IDENTIFICATION</scope>
    <source>
        <strain evidence="9">IAEA</strain>
    </source>
</reference>
<organism evidence="9 10">
    <name type="scientific">Glossina brevipalpis</name>
    <dbReference type="NCBI Taxonomy" id="37001"/>
    <lineage>
        <taxon>Eukaryota</taxon>
        <taxon>Metazoa</taxon>
        <taxon>Ecdysozoa</taxon>
        <taxon>Arthropoda</taxon>
        <taxon>Hexapoda</taxon>
        <taxon>Insecta</taxon>
        <taxon>Pterygota</taxon>
        <taxon>Neoptera</taxon>
        <taxon>Endopterygota</taxon>
        <taxon>Diptera</taxon>
        <taxon>Brachycera</taxon>
        <taxon>Muscomorpha</taxon>
        <taxon>Hippoboscoidea</taxon>
        <taxon>Glossinidae</taxon>
        <taxon>Glossina</taxon>
    </lineage>
</organism>
<evidence type="ECO:0000256" key="4">
    <source>
        <dbReference type="ARBA" id="ARBA00022741"/>
    </source>
</evidence>
<comment type="similarity">
    <text evidence="1">Belongs to the pyridoxine kinase family.</text>
</comment>
<proteinExistence type="inferred from homology"/>
<keyword evidence="3" id="KW-0808">Transferase</keyword>
<dbReference type="VEuPathDB" id="VectorBase:GBRI036614"/>
<dbReference type="EC" id="2.7.1.35" evidence="2"/>
<dbReference type="GO" id="GO:0005524">
    <property type="term" value="F:ATP binding"/>
    <property type="evidence" value="ECO:0007669"/>
    <property type="project" value="UniProtKB-KW"/>
</dbReference>
<dbReference type="GO" id="GO:0009443">
    <property type="term" value="P:pyridoxal 5'-phosphate salvage"/>
    <property type="evidence" value="ECO:0007669"/>
    <property type="project" value="InterPro"/>
</dbReference>
<sequence length="310" mass="34354">MKSKDMSASEVKRRVLSIQSHVVHGYVGNKSATFPLQVLGFEVDAINSVQFSNHTGYNVVKGQILDDTELVELFSGLESNNLLKCYSHLLTGYIGNVSFLRQIAQIVKKLRAENSELIYVCDPVLGDNGEMYVPEELLPVYQSVILPVADIVTPNQYEAELLTGIKINAESDVWKAVEWFHGKGVDIVAISSSDFGQKGQLRAFLSKKKGPRFALNIPKQSSISFTGTGDLFAALFLAHSFRKQPDQLGYTLERTVATLQAVIKRTIAEIPEIMLSGKESTNYSKCELKLIQSKADIENPQVVLKAEQIK</sequence>